<evidence type="ECO:0000256" key="1">
    <source>
        <dbReference type="SAM" id="SignalP"/>
    </source>
</evidence>
<dbReference type="GO" id="GO:0000723">
    <property type="term" value="P:telomere maintenance"/>
    <property type="evidence" value="ECO:0007669"/>
    <property type="project" value="TreeGrafter"/>
</dbReference>
<protein>
    <submittedName>
        <fullName evidence="3">Serine/threonine-protein kinase SMG1</fullName>
    </submittedName>
</protein>
<keyword evidence="1" id="KW-0732">Signal</keyword>
<dbReference type="GO" id="GO:0006281">
    <property type="term" value="P:DNA repair"/>
    <property type="evidence" value="ECO:0007669"/>
    <property type="project" value="TreeGrafter"/>
</dbReference>
<dbReference type="Pfam" id="PF15785">
    <property type="entry name" value="SMG1"/>
    <property type="match status" value="1"/>
</dbReference>
<dbReference type="GO" id="GO:0000077">
    <property type="term" value="P:DNA damage checkpoint signaling"/>
    <property type="evidence" value="ECO:0007669"/>
    <property type="project" value="TreeGrafter"/>
</dbReference>
<dbReference type="PANTHER" id="PTHR11139">
    <property type="entry name" value="ATAXIA TELANGIECTASIA MUTATED ATM -RELATED"/>
    <property type="match status" value="1"/>
</dbReference>
<dbReference type="Pfam" id="PF17229">
    <property type="entry name" value="SMG1_N"/>
    <property type="match status" value="1"/>
</dbReference>
<dbReference type="InterPro" id="IPR031559">
    <property type="entry name" value="SMG1"/>
</dbReference>
<reference evidence="3" key="1">
    <citation type="submission" date="2020-03" db="EMBL/GenBank/DDBJ databases">
        <title>Studies in the Genomics of Life Span.</title>
        <authorList>
            <person name="Glass D."/>
        </authorList>
    </citation>
    <scope>NUCLEOTIDE SEQUENCE</scope>
    <source>
        <strain evidence="3">LTLLF</strain>
        <tissue evidence="3">Muscle</tissue>
    </source>
</reference>
<dbReference type="InterPro" id="IPR035175">
    <property type="entry name" value="SMG1_N"/>
</dbReference>
<evidence type="ECO:0000259" key="2">
    <source>
        <dbReference type="Pfam" id="PF17229"/>
    </source>
</evidence>
<dbReference type="InterPro" id="IPR011989">
    <property type="entry name" value="ARM-like"/>
</dbReference>
<dbReference type="GO" id="GO:0000184">
    <property type="term" value="P:nuclear-transcribed mRNA catabolic process, nonsense-mediated decay"/>
    <property type="evidence" value="ECO:0007669"/>
    <property type="project" value="InterPro"/>
</dbReference>
<dbReference type="Gene3D" id="1.25.10.10">
    <property type="entry name" value="Leucine-rich Repeat Variant"/>
    <property type="match status" value="1"/>
</dbReference>
<dbReference type="GO" id="GO:0004674">
    <property type="term" value="F:protein serine/threonine kinase activity"/>
    <property type="evidence" value="ECO:0007669"/>
    <property type="project" value="InterPro"/>
</dbReference>
<gene>
    <name evidence="3" type="ORF">LTLLF_190425</name>
</gene>
<keyword evidence="3" id="KW-0808">Transferase</keyword>
<feature type="chain" id="PRO_5035290660" evidence="1">
    <location>
        <begin position="17"/>
        <end position="959"/>
    </location>
</feature>
<comment type="caution">
    <text evidence="3">The sequence shown here is derived from an EMBL/GenBank/DDBJ whole genome shotgun (WGS) entry which is preliminary data.</text>
</comment>
<evidence type="ECO:0000313" key="4">
    <source>
        <dbReference type="Proteomes" id="UP000710432"/>
    </source>
</evidence>
<keyword evidence="3" id="KW-0418">Kinase</keyword>
<dbReference type="GO" id="GO:0005694">
    <property type="term" value="C:chromosome"/>
    <property type="evidence" value="ECO:0007669"/>
    <property type="project" value="TreeGrafter"/>
</dbReference>
<dbReference type="SUPFAM" id="SSF48371">
    <property type="entry name" value="ARM repeat"/>
    <property type="match status" value="1"/>
</dbReference>
<dbReference type="PANTHER" id="PTHR11139:SF72">
    <property type="entry name" value="SERINE-PROTEIN KINASE ATM"/>
    <property type="match status" value="1"/>
</dbReference>
<dbReference type="AlphaFoldDB" id="A0A8J6KMN1"/>
<feature type="signal peptide" evidence="1">
    <location>
        <begin position="1"/>
        <end position="16"/>
    </location>
</feature>
<feature type="domain" description="Serine/threonine-protein kinase SMG1 N-terminal" evidence="2">
    <location>
        <begin position="27"/>
        <end position="81"/>
    </location>
</feature>
<dbReference type="InterPro" id="IPR016024">
    <property type="entry name" value="ARM-type_fold"/>
</dbReference>
<accession>A0A8J6KMN1</accession>
<evidence type="ECO:0000313" key="3">
    <source>
        <dbReference type="EMBL" id="KAH0502824.1"/>
    </source>
</evidence>
<name>A0A8J6KMN1_MICOH</name>
<sequence>MSWLCCCRLGFSKVLGKLSLVNEYSCGGYSVNGGSGENTYGRKSLGQELRVNNVTSPEFTSVQHGSRALATKDMRKSQERSMSYSDESRLSNLLRRITREDDRDRRLATVKQLKEFIQQPENKLVLVKQLDNILAAVHDVLNESSKLLQELRQEGACCLGLLCASLSYEAEKIFKWIFSKFSSSAKDEVKLLYLCATYRALETVGEKKAFSSVMQLVMTSLQSILENVDTPELLCKCVKCILLVARCYPHIFSTNFRDLSHVASGESVDEDVPPPSVSLPKLAALLRVFSTVVRSIGERFSPIRGPPITEAYVTDVLYRVMRCVTAANQVFFSEAVLTAANECVGVLLGSLDPSMTIHCDMVITYGLDQLENCQTCGTDYIISVLNLLTLVVAVAHAVYQAVLSLKNIPVLETAYKLILGEMTCALNNLLHSLQLPDACSEIKHEAFQNHVFNVDNANFVVIFDLSALTTIGNAKNSLIGMWALSPTVFALLSKNLMIVHSDLAVHFPAIQYAVLYTLYSHCTRCVDVCRVQLVHSGTRIRQAFGKLLKSIPLDVVLSNNNHTEIQEISLALRSHMSKAPSNTFHPQDFSDVISFILYGNSHRTGKDNWLERLFYSCQRLDKRDQSTIPRNLLKTDAVLWQWAIWEAAQFTVLSKLRTPLGRAQDTFQTIEGIIRSLAAHTLNPDQDVSQWTTADNDEGHGSNQLRLVLLLQYLENLEKLMYNAYEGCANALTSPPKVIRTFFYTNRQTCQDWLTRIRLSIMRVGLLAGQPAVTVRHGFDLLTEMKANSLTQGNELEVTIMMVVEALCELHCPEAIQGIAVWSSSAVGKNLLWINSVAQQAEGRFEKASVEYQEHLCAMTGVDCCISSFDKSVLTLANAGRNSASPKHSLNGESRKTVLSKPTDCSPEVINYLGNKACECYISIADWAAVQEWQNAVHDLKKNTSSTSLSLKADFNYIK</sequence>
<dbReference type="Proteomes" id="UP000710432">
    <property type="component" value="Unassembled WGS sequence"/>
</dbReference>
<dbReference type="EMBL" id="JAATJU010025700">
    <property type="protein sequence ID" value="KAH0502824.1"/>
    <property type="molecule type" value="Genomic_DNA"/>
</dbReference>
<organism evidence="3 4">
    <name type="scientific">Microtus ochrogaster</name>
    <name type="common">Prairie vole</name>
    <dbReference type="NCBI Taxonomy" id="79684"/>
    <lineage>
        <taxon>Eukaryota</taxon>
        <taxon>Metazoa</taxon>
        <taxon>Chordata</taxon>
        <taxon>Craniata</taxon>
        <taxon>Vertebrata</taxon>
        <taxon>Euteleostomi</taxon>
        <taxon>Mammalia</taxon>
        <taxon>Eutheria</taxon>
        <taxon>Euarchontoglires</taxon>
        <taxon>Glires</taxon>
        <taxon>Rodentia</taxon>
        <taxon>Myomorpha</taxon>
        <taxon>Muroidea</taxon>
        <taxon>Cricetidae</taxon>
        <taxon>Arvicolinae</taxon>
        <taxon>Microtus</taxon>
    </lineage>
</organism>
<dbReference type="InterPro" id="IPR050517">
    <property type="entry name" value="DDR_Repair_Kinase"/>
</dbReference>
<proteinExistence type="predicted"/>
<dbReference type="GO" id="GO:0005634">
    <property type="term" value="C:nucleus"/>
    <property type="evidence" value="ECO:0007669"/>
    <property type="project" value="TreeGrafter"/>
</dbReference>